<dbReference type="PANTHER" id="PTHR23416">
    <property type="entry name" value="SIALIC ACID SYNTHASE-RELATED"/>
    <property type="match status" value="1"/>
</dbReference>
<evidence type="ECO:0000256" key="1">
    <source>
        <dbReference type="ARBA" id="ARBA00007274"/>
    </source>
</evidence>
<dbReference type="InterPro" id="IPR011004">
    <property type="entry name" value="Trimer_LpxA-like_sf"/>
</dbReference>
<gene>
    <name evidence="3" type="ORF">GTC17253_22430</name>
</gene>
<dbReference type="CDD" id="cd04647">
    <property type="entry name" value="LbH_MAT_like"/>
    <property type="match status" value="1"/>
</dbReference>
<dbReference type="InterPro" id="IPR051159">
    <property type="entry name" value="Hexapeptide_acetyltransf"/>
</dbReference>
<protein>
    <submittedName>
        <fullName evidence="3">DapH/DapD/GlmU-related protein</fullName>
    </submittedName>
</protein>
<comment type="similarity">
    <text evidence="1">Belongs to the transferase hexapeptide repeat family.</text>
</comment>
<dbReference type="GO" id="GO:0008374">
    <property type="term" value="F:O-acyltransferase activity"/>
    <property type="evidence" value="ECO:0007669"/>
    <property type="project" value="TreeGrafter"/>
</dbReference>
<reference evidence="3" key="1">
    <citation type="submission" date="2024-07" db="EMBL/GenBank/DDBJ databases">
        <title>Complete genome sequence of Prevotella sp. YM-2024 GTC17253.</title>
        <authorList>
            <person name="Hayashi M."/>
            <person name="Muto Y."/>
            <person name="Tanaka K."/>
            <person name="Niwa H."/>
        </authorList>
    </citation>
    <scope>NUCLEOTIDE SEQUENCE</scope>
    <source>
        <strain evidence="3">GTC17253</strain>
    </source>
</reference>
<dbReference type="AlphaFoldDB" id="A0AB33J270"/>
<dbReference type="Gene3D" id="2.160.10.10">
    <property type="entry name" value="Hexapeptide repeat proteins"/>
    <property type="match status" value="1"/>
</dbReference>
<dbReference type="EMBL" id="AP035785">
    <property type="protein sequence ID" value="BFO72277.1"/>
    <property type="molecule type" value="Genomic_DNA"/>
</dbReference>
<dbReference type="Pfam" id="PF00132">
    <property type="entry name" value="Hexapep"/>
    <property type="match status" value="1"/>
</dbReference>
<dbReference type="PANTHER" id="PTHR23416:SF23">
    <property type="entry name" value="ACETYLTRANSFERASE C18B11.09C-RELATED"/>
    <property type="match status" value="1"/>
</dbReference>
<name>A0AB33J270_9BACT</name>
<organism evidence="3">
    <name type="scientific">Prevotella sp. GTC17253</name>
    <dbReference type="NCBI Taxonomy" id="3236793"/>
    <lineage>
        <taxon>Bacteria</taxon>
        <taxon>Pseudomonadati</taxon>
        <taxon>Bacteroidota</taxon>
        <taxon>Bacteroidia</taxon>
        <taxon>Bacteroidales</taxon>
        <taxon>Prevotellaceae</taxon>
        <taxon>Prevotella</taxon>
    </lineage>
</organism>
<accession>A0AB33J270</accession>
<evidence type="ECO:0000313" key="3">
    <source>
        <dbReference type="EMBL" id="BFO72277.1"/>
    </source>
</evidence>
<sequence length="213" mass="23200">MLVAVYKIVRKICLTIQCAIEKTRTVFSFLGNGVEFHSFKTSGIPYVMVARGGKLVIGDNFSMNNGLKSNPIGCSDRCILFVDKGAELIIGRNVGISQTTLVALDRLEIQDNVKIGGGSRIYTSDFHSINPLIRKSSHDMEHRKNAPVVIKENAFIGAGCLILKGVTIGENSIVGAGSVVTKSIPDNEIWGGNPARLIRKIIYEKDSSITYRS</sequence>
<keyword evidence="2" id="KW-0808">Transferase</keyword>
<dbReference type="InterPro" id="IPR001451">
    <property type="entry name" value="Hexapep"/>
</dbReference>
<evidence type="ECO:0000256" key="2">
    <source>
        <dbReference type="ARBA" id="ARBA00022679"/>
    </source>
</evidence>
<proteinExistence type="inferred from homology"/>
<dbReference type="SUPFAM" id="SSF51161">
    <property type="entry name" value="Trimeric LpxA-like enzymes"/>
    <property type="match status" value="1"/>
</dbReference>